<sequence>MLRPLHDGVGNGRRSFLILPYVIVCISLIFLDRIDDHGRCEGGSAPVEFFKNGFDGIDNEIPLLIIEHVHLLSQDQFELLPTKAGKSSATIDIAVPGAVSVVAAARLSRDIPDQGTGYATHGRTNCGAANIACRYAADDGTGGSTDSGPSFRRRTSRQ</sequence>
<evidence type="ECO:0000256" key="1">
    <source>
        <dbReference type="SAM" id="MobiDB-lite"/>
    </source>
</evidence>
<evidence type="ECO:0000256" key="2">
    <source>
        <dbReference type="SAM" id="Phobius"/>
    </source>
</evidence>
<reference evidence="3" key="1">
    <citation type="submission" date="2016-04" db="EMBL/GenBank/DDBJ databases">
        <title>Fast-growing isolate from the root nodules of Vavilovia formosa.</title>
        <authorList>
            <person name="Kimeklis A."/>
            <person name="Safronova V."/>
            <person name="Belimov A."/>
            <person name="Andronov E."/>
        </authorList>
    </citation>
    <scope>NUCLEOTIDE SEQUENCE [LARGE SCALE GENOMIC DNA]</scope>
    <source>
        <strain evidence="3">Vaf-46</strain>
    </source>
</reference>
<keyword evidence="2" id="KW-0472">Membrane</keyword>
<evidence type="ECO:0000313" key="3">
    <source>
        <dbReference type="EMBL" id="OAP88399.1"/>
    </source>
</evidence>
<protein>
    <submittedName>
        <fullName evidence="3">Uncharacterized protein</fullName>
    </submittedName>
</protein>
<dbReference type="EMBL" id="LWBS01000459">
    <property type="protein sequence ID" value="OAP88399.1"/>
    <property type="molecule type" value="Genomic_DNA"/>
</dbReference>
<feature type="region of interest" description="Disordered" evidence="1">
    <location>
        <begin position="139"/>
        <end position="158"/>
    </location>
</feature>
<organism evidence="3">
    <name type="scientific">Rhizobium leguminosarum</name>
    <dbReference type="NCBI Taxonomy" id="384"/>
    <lineage>
        <taxon>Bacteria</taxon>
        <taxon>Pseudomonadati</taxon>
        <taxon>Pseudomonadota</taxon>
        <taxon>Alphaproteobacteria</taxon>
        <taxon>Hyphomicrobiales</taxon>
        <taxon>Rhizobiaceae</taxon>
        <taxon>Rhizobium/Agrobacterium group</taxon>
        <taxon>Rhizobium</taxon>
    </lineage>
</organism>
<comment type="caution">
    <text evidence="3">The sequence shown here is derived from an EMBL/GenBank/DDBJ whole genome shotgun (WGS) entry which is preliminary data.</text>
</comment>
<keyword evidence="2" id="KW-1133">Transmembrane helix</keyword>
<feature type="transmembrane region" description="Helical" evidence="2">
    <location>
        <begin position="12"/>
        <end position="31"/>
    </location>
</feature>
<name>A0A179BAK8_RHILE</name>
<dbReference type="AlphaFoldDB" id="A0A179BAK8"/>
<keyword evidence="2" id="KW-0812">Transmembrane</keyword>
<gene>
    <name evidence="3" type="ORF">A4U53_35265</name>
</gene>
<accession>A0A179BAK8</accession>
<proteinExistence type="predicted"/>